<proteinExistence type="predicted"/>
<dbReference type="Pfam" id="PF13511">
    <property type="entry name" value="DUF4124"/>
    <property type="match status" value="1"/>
</dbReference>
<dbReference type="Proteomes" id="UP000004105">
    <property type="component" value="Unassembled WGS sequence"/>
</dbReference>
<sequence>MKTKYAAALLLAAALPACAASVYTCTDSKGRTTYTSTPAPGANCAKSDLGRPAIYSSLPPSPGSYQSAQTYEKQLSEQPSVATLGASQQSTASQEQIAAARRRLSDAKKALEEGKKIRYGNERNYAKYQARIADLENAVKQAEADLAKLLGSGSGISAR</sequence>
<feature type="domain" description="DUF4124" evidence="4">
    <location>
        <begin position="9"/>
        <end position="46"/>
    </location>
</feature>
<feature type="region of interest" description="Disordered" evidence="2">
    <location>
        <begin position="53"/>
        <end position="72"/>
    </location>
</feature>
<feature type="signal peptide" evidence="3">
    <location>
        <begin position="1"/>
        <end position="19"/>
    </location>
</feature>
<accession>F2BDH4</accession>
<name>F2BDH4_9NEIS</name>
<evidence type="ECO:0000256" key="3">
    <source>
        <dbReference type="SAM" id="SignalP"/>
    </source>
</evidence>
<dbReference type="HOGENOM" id="CLU_099362_2_1_4"/>
<dbReference type="OrthoDB" id="5298561at2"/>
<dbReference type="STRING" id="267212.GCA_001063965_01080"/>
<organism evidence="5 6">
    <name type="scientific">Neisseria bacilliformis ATCC BAA-1200</name>
    <dbReference type="NCBI Taxonomy" id="888742"/>
    <lineage>
        <taxon>Bacteria</taxon>
        <taxon>Pseudomonadati</taxon>
        <taxon>Pseudomonadota</taxon>
        <taxon>Betaproteobacteria</taxon>
        <taxon>Neisseriales</taxon>
        <taxon>Neisseriaceae</taxon>
        <taxon>Neisseria</taxon>
    </lineage>
</organism>
<dbReference type="AlphaFoldDB" id="F2BDH4"/>
<evidence type="ECO:0000256" key="1">
    <source>
        <dbReference type="SAM" id="Coils"/>
    </source>
</evidence>
<feature type="chain" id="PRO_5003274203" description="DUF4124 domain-containing protein" evidence="3">
    <location>
        <begin position="20"/>
        <end position="159"/>
    </location>
</feature>
<feature type="coiled-coil region" evidence="1">
    <location>
        <begin position="97"/>
        <end position="152"/>
    </location>
</feature>
<evidence type="ECO:0000313" key="5">
    <source>
        <dbReference type="EMBL" id="EGF10570.1"/>
    </source>
</evidence>
<feature type="compositionally biased region" description="Polar residues" evidence="2">
    <location>
        <begin position="63"/>
        <end position="72"/>
    </location>
</feature>
<gene>
    <name evidence="5" type="ORF">HMPREF9123_1780</name>
</gene>
<evidence type="ECO:0000256" key="2">
    <source>
        <dbReference type="SAM" id="MobiDB-lite"/>
    </source>
</evidence>
<keyword evidence="1" id="KW-0175">Coiled coil</keyword>
<evidence type="ECO:0000259" key="4">
    <source>
        <dbReference type="Pfam" id="PF13511"/>
    </source>
</evidence>
<dbReference type="InterPro" id="IPR025392">
    <property type="entry name" value="DUF4124"/>
</dbReference>
<protein>
    <recommendedName>
        <fullName evidence="4">DUF4124 domain-containing protein</fullName>
    </recommendedName>
</protein>
<dbReference type="EMBL" id="AFAY01000035">
    <property type="protein sequence ID" value="EGF10570.1"/>
    <property type="molecule type" value="Genomic_DNA"/>
</dbReference>
<keyword evidence="6" id="KW-1185">Reference proteome</keyword>
<keyword evidence="3" id="KW-0732">Signal</keyword>
<dbReference type="RefSeq" id="WP_007342786.1">
    <property type="nucleotide sequence ID" value="NZ_GL878494.1"/>
</dbReference>
<reference evidence="5 6" key="1">
    <citation type="submission" date="2011-02" db="EMBL/GenBank/DDBJ databases">
        <authorList>
            <person name="Muzny D."/>
            <person name="Qin X."/>
            <person name="Deng J."/>
            <person name="Jiang H."/>
            <person name="Liu Y."/>
            <person name="Qu J."/>
            <person name="Song X.-Z."/>
            <person name="Zhang L."/>
            <person name="Thornton R."/>
            <person name="Coyle M."/>
            <person name="Francisco L."/>
            <person name="Jackson L."/>
            <person name="Javaid M."/>
            <person name="Korchina V."/>
            <person name="Kovar C."/>
            <person name="Mata R."/>
            <person name="Mathew T."/>
            <person name="Ngo R."/>
            <person name="Nguyen L."/>
            <person name="Nguyen N."/>
            <person name="Okwuonu G."/>
            <person name="Ongeri F."/>
            <person name="Pham C."/>
            <person name="Simmons D."/>
            <person name="Wilczek-Boney K."/>
            <person name="Hale W."/>
            <person name="Jakkamsetti A."/>
            <person name="Pham P."/>
            <person name="Ruth R."/>
            <person name="San Lucas F."/>
            <person name="Warren J."/>
            <person name="Zhang J."/>
            <person name="Zhao Z."/>
            <person name="Zhou C."/>
            <person name="Zhu D."/>
            <person name="Lee S."/>
            <person name="Bess C."/>
            <person name="Blankenburg K."/>
            <person name="Forbes L."/>
            <person name="Fu Q."/>
            <person name="Gubbala S."/>
            <person name="Hirani K."/>
            <person name="Jayaseelan J.C."/>
            <person name="Lara F."/>
            <person name="Munidasa M."/>
            <person name="Palculict T."/>
            <person name="Patil S."/>
            <person name="Pu L.-L."/>
            <person name="Saada N."/>
            <person name="Tang L."/>
            <person name="Weissenberger G."/>
            <person name="Zhu Y."/>
            <person name="Hemphill L."/>
            <person name="Shang Y."/>
            <person name="Youmans B."/>
            <person name="Ayvaz T."/>
            <person name="Ross M."/>
            <person name="Santibanez J."/>
            <person name="Aqrawi P."/>
            <person name="Gross S."/>
            <person name="Joshi V."/>
            <person name="Fowler G."/>
            <person name="Nazareth L."/>
            <person name="Reid J."/>
            <person name="Worley K."/>
            <person name="Petrosino J."/>
            <person name="Highlander S."/>
            <person name="Gibbs R."/>
        </authorList>
    </citation>
    <scope>NUCLEOTIDE SEQUENCE [LARGE SCALE GENOMIC DNA]</scope>
    <source>
        <strain evidence="5 6">ATCC BAA-1200</strain>
    </source>
</reference>
<comment type="caution">
    <text evidence="5">The sequence shown here is derived from an EMBL/GenBank/DDBJ whole genome shotgun (WGS) entry which is preliminary data.</text>
</comment>
<evidence type="ECO:0000313" key="6">
    <source>
        <dbReference type="Proteomes" id="UP000004105"/>
    </source>
</evidence>